<reference evidence="2 3" key="1">
    <citation type="journal article" date="2020" name="Nature">
        <title>Six reference-quality genomes reveal evolution of bat adaptations.</title>
        <authorList>
            <person name="Jebb D."/>
            <person name="Huang Z."/>
            <person name="Pippel M."/>
            <person name="Hughes G.M."/>
            <person name="Lavrichenko K."/>
            <person name="Devanna P."/>
            <person name="Winkler S."/>
            <person name="Jermiin L.S."/>
            <person name="Skirmuntt E.C."/>
            <person name="Katzourakis A."/>
            <person name="Burkitt-Gray L."/>
            <person name="Ray D.A."/>
            <person name="Sullivan K.A.M."/>
            <person name="Roscito J.G."/>
            <person name="Kirilenko B.M."/>
            <person name="Davalos L.M."/>
            <person name="Corthals A.P."/>
            <person name="Power M.L."/>
            <person name="Jones G."/>
            <person name="Ransome R.D."/>
            <person name="Dechmann D.K.N."/>
            <person name="Locatelli A.G."/>
            <person name="Puechmaille S.J."/>
            <person name="Fedrigo O."/>
            <person name="Jarvis E.D."/>
            <person name="Hiller M."/>
            <person name="Vernes S.C."/>
            <person name="Myers E.W."/>
            <person name="Teeling E.C."/>
        </authorList>
    </citation>
    <scope>NUCLEOTIDE SEQUENCE [LARGE SCALE GENOMIC DNA]</scope>
    <source>
        <strain evidence="2">MRouAeg1</strain>
        <tissue evidence="2">Muscle</tissue>
    </source>
</reference>
<feature type="region of interest" description="Disordered" evidence="1">
    <location>
        <begin position="76"/>
        <end position="173"/>
    </location>
</feature>
<evidence type="ECO:0000313" key="2">
    <source>
        <dbReference type="EMBL" id="KAF6506233.1"/>
    </source>
</evidence>
<evidence type="ECO:0000256" key="1">
    <source>
        <dbReference type="SAM" id="MobiDB-lite"/>
    </source>
</evidence>
<evidence type="ECO:0000313" key="3">
    <source>
        <dbReference type="Proteomes" id="UP000593571"/>
    </source>
</evidence>
<dbReference type="Proteomes" id="UP000593571">
    <property type="component" value="Unassembled WGS sequence"/>
</dbReference>
<organism evidence="2 3">
    <name type="scientific">Rousettus aegyptiacus</name>
    <name type="common">Egyptian fruit bat</name>
    <name type="synonym">Pteropus aegyptiacus</name>
    <dbReference type="NCBI Taxonomy" id="9407"/>
    <lineage>
        <taxon>Eukaryota</taxon>
        <taxon>Metazoa</taxon>
        <taxon>Chordata</taxon>
        <taxon>Craniata</taxon>
        <taxon>Vertebrata</taxon>
        <taxon>Euteleostomi</taxon>
        <taxon>Mammalia</taxon>
        <taxon>Eutheria</taxon>
        <taxon>Laurasiatheria</taxon>
        <taxon>Chiroptera</taxon>
        <taxon>Yinpterochiroptera</taxon>
        <taxon>Pteropodoidea</taxon>
        <taxon>Pteropodidae</taxon>
        <taxon>Rousettinae</taxon>
        <taxon>Rousettus</taxon>
    </lineage>
</organism>
<name>A0A7J8KBG8_ROUAE</name>
<sequence>MGKSIPFDFLTRGSCGTSSLQLSDHLQLSRSLTDQGPWPLCPEIHLRACAQGPPGWSQPVTGRDLDAKPCGFQRELGSLGRGTSGAALPGDLPQTAGWQADCFPTPPHPPRGGRCAQSRARSAPLPLSATASPRRKASTSSPVLAPASWGSHAATHRTSAFARLPSPGVEEPP</sequence>
<keyword evidence="3" id="KW-1185">Reference proteome</keyword>
<accession>A0A7J8KBG8</accession>
<dbReference type="EMBL" id="JACASE010000001">
    <property type="protein sequence ID" value="KAF6506233.1"/>
    <property type="molecule type" value="Genomic_DNA"/>
</dbReference>
<protein>
    <submittedName>
        <fullName evidence="2">Uncharacterized protein</fullName>
    </submittedName>
</protein>
<dbReference type="AlphaFoldDB" id="A0A7J8KBG8"/>
<comment type="caution">
    <text evidence="2">The sequence shown here is derived from an EMBL/GenBank/DDBJ whole genome shotgun (WGS) entry which is preliminary data.</text>
</comment>
<proteinExistence type="predicted"/>
<gene>
    <name evidence="2" type="ORF">HJG63_008019</name>
</gene>